<proteinExistence type="predicted"/>
<dbReference type="InterPro" id="IPR036249">
    <property type="entry name" value="Thioredoxin-like_sf"/>
</dbReference>
<reference evidence="1 2" key="1">
    <citation type="submission" date="2019-08" db="EMBL/GenBank/DDBJ databases">
        <title>Bacillus genomes from the desert of Cuatro Cienegas, Coahuila.</title>
        <authorList>
            <person name="Olmedo-Alvarez G."/>
        </authorList>
    </citation>
    <scope>NUCLEOTIDE SEQUENCE [LARGE SCALE GENOMIC DNA]</scope>
    <source>
        <strain evidence="1 2">CH34_1T</strain>
    </source>
</reference>
<evidence type="ECO:0000313" key="1">
    <source>
        <dbReference type="EMBL" id="TYS19786.1"/>
    </source>
</evidence>
<dbReference type="NCBIfam" id="TIGR04019">
    <property type="entry name" value="B_thiol_YtxJ"/>
    <property type="match status" value="1"/>
</dbReference>
<comment type="caution">
    <text evidence="1">The sequence shown here is derived from an EMBL/GenBank/DDBJ whole genome shotgun (WGS) entry which is preliminary data.</text>
</comment>
<dbReference type="SUPFAM" id="SSF52833">
    <property type="entry name" value="Thioredoxin-like"/>
    <property type="match status" value="1"/>
</dbReference>
<dbReference type="InterPro" id="IPR022551">
    <property type="entry name" value="BrxC"/>
</dbReference>
<gene>
    <name evidence="1" type="primary">ytxJ</name>
    <name evidence="1" type="ORF">FZC78_01780</name>
</gene>
<protein>
    <submittedName>
        <fullName evidence="1">Bacillithiol system redox-active protein YtxJ</fullName>
    </submittedName>
</protein>
<dbReference type="Pfam" id="PF11009">
    <property type="entry name" value="BrxC"/>
    <property type="match status" value="1"/>
</dbReference>
<dbReference type="EMBL" id="VTEI01000001">
    <property type="protein sequence ID" value="TYS19786.1"/>
    <property type="molecule type" value="Genomic_DNA"/>
</dbReference>
<accession>A0A5D4P242</accession>
<sequence>MAVQAEQPHRLLLKGAGIVKKIDTIEEFNQLVEEKDKFFFMKHSLTCPISGSAFDEYQKFANDTGEQEAYYLAVQDSRDLSNHIAETFGIKHESPQAFLFKNGKPVWNQSHWKITSKELASV</sequence>
<dbReference type="Proteomes" id="UP000322267">
    <property type="component" value="Unassembled WGS sequence"/>
</dbReference>
<name>A0A5D4P242_9BACI</name>
<dbReference type="AlphaFoldDB" id="A0A5D4P242"/>
<dbReference type="Gene3D" id="3.40.30.10">
    <property type="entry name" value="Glutaredoxin"/>
    <property type="match status" value="1"/>
</dbReference>
<organism evidence="1 2">
    <name type="scientific">Rossellomorea vietnamensis</name>
    <dbReference type="NCBI Taxonomy" id="218284"/>
    <lineage>
        <taxon>Bacteria</taxon>
        <taxon>Bacillati</taxon>
        <taxon>Bacillota</taxon>
        <taxon>Bacilli</taxon>
        <taxon>Bacillales</taxon>
        <taxon>Bacillaceae</taxon>
        <taxon>Rossellomorea</taxon>
    </lineage>
</organism>
<evidence type="ECO:0000313" key="2">
    <source>
        <dbReference type="Proteomes" id="UP000322267"/>
    </source>
</evidence>
<dbReference type="OrthoDB" id="677051at2"/>